<gene>
    <name evidence="1" type="ORF">RhiirA5_358818</name>
</gene>
<dbReference type="VEuPathDB" id="FungiDB:RhiirA1_411589"/>
<dbReference type="AlphaFoldDB" id="A0A2N0PLN0"/>
<dbReference type="EMBL" id="LLXJ01000614">
    <property type="protein sequence ID" value="PKC07708.1"/>
    <property type="molecule type" value="Genomic_DNA"/>
</dbReference>
<accession>A0A2N0PLN0</accession>
<protein>
    <submittedName>
        <fullName evidence="1">Uncharacterized protein</fullName>
    </submittedName>
</protein>
<evidence type="ECO:0000313" key="2">
    <source>
        <dbReference type="Proteomes" id="UP000232722"/>
    </source>
</evidence>
<proteinExistence type="predicted"/>
<name>A0A2N0PLN0_9GLOM</name>
<comment type="caution">
    <text evidence="1">The sequence shown here is derived from an EMBL/GenBank/DDBJ whole genome shotgun (WGS) entry which is preliminary data.</text>
</comment>
<evidence type="ECO:0000313" key="1">
    <source>
        <dbReference type="EMBL" id="PKC07708.1"/>
    </source>
</evidence>
<reference evidence="1 2" key="2">
    <citation type="submission" date="2017-09" db="EMBL/GenBank/DDBJ databases">
        <title>Extensive intraspecific genome diversity in a model arbuscular mycorrhizal fungus.</title>
        <authorList>
            <person name="Chen E.C."/>
            <person name="Morin E."/>
            <person name="Beaudet D."/>
            <person name="Noel J."/>
            <person name="Ndikumana S."/>
            <person name="Charron P."/>
            <person name="St-Onge C."/>
            <person name="Giorgi J."/>
            <person name="Grigoriev I.V."/>
            <person name="Roux C."/>
            <person name="Martin F.M."/>
            <person name="Corradi N."/>
        </authorList>
    </citation>
    <scope>NUCLEOTIDE SEQUENCE [LARGE SCALE GENOMIC DNA]</scope>
    <source>
        <strain evidence="1 2">A5</strain>
    </source>
</reference>
<sequence>MTGIANLKDLDSNNIVHYKRINLNSESVLEDEDYEVIGSIISEDNIKLEEICVNFGLFDFSGFYAIIKKLKETSFDIKKCYVLWMIVGNPSKLSVLSPNNREFQVDCIKESIKIQSNKANYYIKIPFPLSLGYTISVHAYYSSSNYEPF</sequence>
<dbReference type="Proteomes" id="UP000232722">
    <property type="component" value="Unassembled WGS sequence"/>
</dbReference>
<reference evidence="1 2" key="1">
    <citation type="submission" date="2016-04" db="EMBL/GenBank/DDBJ databases">
        <title>Genome analyses suggest a sexual origin of heterokaryosis in a supposedly ancient asexual fungus.</title>
        <authorList>
            <person name="Ropars J."/>
            <person name="Sedzielewska K."/>
            <person name="Noel J."/>
            <person name="Charron P."/>
            <person name="Farinelli L."/>
            <person name="Marton T."/>
            <person name="Kruger M."/>
            <person name="Pelin A."/>
            <person name="Brachmann A."/>
            <person name="Corradi N."/>
        </authorList>
    </citation>
    <scope>NUCLEOTIDE SEQUENCE [LARGE SCALE GENOMIC DNA]</scope>
    <source>
        <strain evidence="1 2">A5</strain>
    </source>
</reference>
<feature type="non-terminal residue" evidence="1">
    <location>
        <position position="149"/>
    </location>
</feature>
<organism evidence="1 2">
    <name type="scientific">Rhizophagus irregularis</name>
    <dbReference type="NCBI Taxonomy" id="588596"/>
    <lineage>
        <taxon>Eukaryota</taxon>
        <taxon>Fungi</taxon>
        <taxon>Fungi incertae sedis</taxon>
        <taxon>Mucoromycota</taxon>
        <taxon>Glomeromycotina</taxon>
        <taxon>Glomeromycetes</taxon>
        <taxon>Glomerales</taxon>
        <taxon>Glomeraceae</taxon>
        <taxon>Rhizophagus</taxon>
    </lineage>
</organism>